<dbReference type="Gene3D" id="3.30.1380.10">
    <property type="match status" value="1"/>
</dbReference>
<dbReference type="Proteomes" id="UP001382455">
    <property type="component" value="Unassembled WGS sequence"/>
</dbReference>
<evidence type="ECO:0000259" key="1">
    <source>
        <dbReference type="Pfam" id="PF02557"/>
    </source>
</evidence>
<keyword evidence="3" id="KW-1185">Reference proteome</keyword>
<evidence type="ECO:0000313" key="2">
    <source>
        <dbReference type="EMBL" id="MEI4549257.1"/>
    </source>
</evidence>
<organism evidence="2 3">
    <name type="scientific">Pseudoalteromonas spongiae</name>
    <dbReference type="NCBI Taxonomy" id="298657"/>
    <lineage>
        <taxon>Bacteria</taxon>
        <taxon>Pseudomonadati</taxon>
        <taxon>Pseudomonadota</taxon>
        <taxon>Gammaproteobacteria</taxon>
        <taxon>Alteromonadales</taxon>
        <taxon>Pseudoalteromonadaceae</taxon>
        <taxon>Pseudoalteromonas</taxon>
    </lineage>
</organism>
<dbReference type="InterPro" id="IPR009045">
    <property type="entry name" value="Zn_M74/Hedgehog-like"/>
</dbReference>
<reference evidence="2 3" key="1">
    <citation type="submission" date="2023-12" db="EMBL/GenBank/DDBJ databases">
        <title>Friends and Foes: Symbiotic and Algicidal bacterial influence on Karenia brevis blooms.</title>
        <authorList>
            <person name="Fei C."/>
            <person name="Mohamed A.R."/>
            <person name="Booker A."/>
            <person name="Arshad M."/>
            <person name="Klass S."/>
            <person name="Ahn S."/>
            <person name="Gilbert P.M."/>
            <person name="Heil C.A."/>
            <person name="Martinez J.M."/>
            <person name="Amin S.A."/>
        </authorList>
    </citation>
    <scope>NUCLEOTIDE SEQUENCE [LARGE SCALE GENOMIC DNA]</scope>
    <source>
        <strain evidence="2 3">CE15</strain>
    </source>
</reference>
<gene>
    <name evidence="2" type="ORF">WAE96_06025</name>
</gene>
<sequence length="227" mass="25814">MFNLDEQAALGLTQAHLCDYHGRLVEQSIVRDLKQMQVAASKCNITLSLASSFRDFARQSLIWNNKFNQIRPVFDINDQPVDLTHLNEQDKCQAIMLFSAIPGASRHHFGTDLDVFDANKVDDDYQLALSQQEYASGGPFFELANWLEQHAETYGFFLPYKQFNGGVAKEPWHISHISRAQYYNNIHSKELLEKLLINSNVAGWPSLVDQLDTIYPQYVSNISTAGN</sequence>
<dbReference type="RefSeq" id="WP_336434867.1">
    <property type="nucleotide sequence ID" value="NZ_JBAWKS010000001.1"/>
</dbReference>
<dbReference type="PANTHER" id="PTHR34385">
    <property type="entry name" value="D-ALANYL-D-ALANINE CARBOXYPEPTIDASE"/>
    <property type="match status" value="1"/>
</dbReference>
<accession>A0ABU8EQL2</accession>
<name>A0ABU8EQL2_9GAMM</name>
<dbReference type="Pfam" id="PF02557">
    <property type="entry name" value="VanY"/>
    <property type="match status" value="1"/>
</dbReference>
<dbReference type="CDD" id="cd14847">
    <property type="entry name" value="DD-carboxypeptidase_like"/>
    <property type="match status" value="1"/>
</dbReference>
<dbReference type="EMBL" id="JBAWKS010000001">
    <property type="protein sequence ID" value="MEI4549257.1"/>
    <property type="molecule type" value="Genomic_DNA"/>
</dbReference>
<dbReference type="InterPro" id="IPR052179">
    <property type="entry name" value="DD-CPase-like"/>
</dbReference>
<proteinExistence type="predicted"/>
<protein>
    <submittedName>
        <fullName evidence="2">M15 family metallopeptidase</fullName>
    </submittedName>
</protein>
<dbReference type="PANTHER" id="PTHR34385:SF1">
    <property type="entry name" value="PEPTIDOGLYCAN L-ALANYL-D-GLUTAMATE ENDOPEPTIDASE CWLK"/>
    <property type="match status" value="1"/>
</dbReference>
<dbReference type="SUPFAM" id="SSF55166">
    <property type="entry name" value="Hedgehog/DD-peptidase"/>
    <property type="match status" value="1"/>
</dbReference>
<dbReference type="InterPro" id="IPR003709">
    <property type="entry name" value="VanY-like_core_dom"/>
</dbReference>
<comment type="caution">
    <text evidence="2">The sequence shown here is derived from an EMBL/GenBank/DDBJ whole genome shotgun (WGS) entry which is preliminary data.</text>
</comment>
<evidence type="ECO:0000313" key="3">
    <source>
        <dbReference type="Proteomes" id="UP001382455"/>
    </source>
</evidence>
<feature type="domain" description="D-alanyl-D-alanine carboxypeptidase-like core" evidence="1">
    <location>
        <begin position="24"/>
        <end position="177"/>
    </location>
</feature>